<evidence type="ECO:0000313" key="8">
    <source>
        <dbReference type="EMBL" id="HIR60927.1"/>
    </source>
</evidence>
<dbReference type="Pfam" id="PF17854">
    <property type="entry name" value="FtsK_alpha"/>
    <property type="match status" value="1"/>
</dbReference>
<dbReference type="SUPFAM" id="SSF46785">
    <property type="entry name" value="Winged helix' DNA-binding domain"/>
    <property type="match status" value="1"/>
</dbReference>
<reference evidence="8" key="2">
    <citation type="journal article" date="2021" name="PeerJ">
        <title>Extensive microbial diversity within the chicken gut microbiome revealed by metagenomics and culture.</title>
        <authorList>
            <person name="Gilroy R."/>
            <person name="Ravi A."/>
            <person name="Getino M."/>
            <person name="Pursley I."/>
            <person name="Horton D.L."/>
            <person name="Alikhan N.F."/>
            <person name="Baker D."/>
            <person name="Gharbi K."/>
            <person name="Hall N."/>
            <person name="Watson M."/>
            <person name="Adriaenssens E.M."/>
            <person name="Foster-Nyarko E."/>
            <person name="Jarju S."/>
            <person name="Secka A."/>
            <person name="Antonio M."/>
            <person name="Oren A."/>
            <person name="Chaudhuri R.R."/>
            <person name="La Ragione R."/>
            <person name="Hildebrand F."/>
            <person name="Pallen M.J."/>
        </authorList>
    </citation>
    <scope>NUCLEOTIDE SEQUENCE</scope>
    <source>
        <strain evidence="8">CHK189-12415</strain>
    </source>
</reference>
<protein>
    <submittedName>
        <fullName evidence="8">DNA translocase FtsK</fullName>
    </submittedName>
</protein>
<dbReference type="EMBL" id="DVHA01000165">
    <property type="protein sequence ID" value="HIR60927.1"/>
    <property type="molecule type" value="Genomic_DNA"/>
</dbReference>
<comment type="caution">
    <text evidence="8">The sequence shown here is derived from an EMBL/GenBank/DDBJ whole genome shotgun (WGS) entry which is preliminary data.</text>
</comment>
<dbReference type="Pfam" id="PF01580">
    <property type="entry name" value="FtsK_SpoIIIE"/>
    <property type="match status" value="1"/>
</dbReference>
<feature type="domain" description="FtsK" evidence="7">
    <location>
        <begin position="195"/>
        <end position="396"/>
    </location>
</feature>
<evidence type="ECO:0000256" key="5">
    <source>
        <dbReference type="PROSITE-ProRule" id="PRU00289"/>
    </source>
</evidence>
<comment type="similarity">
    <text evidence="1">Belongs to the FtsK/SpoIIIE/SftA family.</text>
</comment>
<gene>
    <name evidence="8" type="ORF">IAB37_05060</name>
</gene>
<evidence type="ECO:0000256" key="3">
    <source>
        <dbReference type="ARBA" id="ARBA00022840"/>
    </source>
</evidence>
<feature type="compositionally biased region" description="Pro residues" evidence="6">
    <location>
        <begin position="16"/>
        <end position="29"/>
    </location>
</feature>
<dbReference type="PROSITE" id="PS50901">
    <property type="entry name" value="FTSK"/>
    <property type="match status" value="1"/>
</dbReference>
<feature type="region of interest" description="Disordered" evidence="6">
    <location>
        <begin position="1"/>
        <end position="81"/>
    </location>
</feature>
<dbReference type="Gene3D" id="1.10.10.10">
    <property type="entry name" value="Winged helix-like DNA-binding domain superfamily/Winged helix DNA-binding domain"/>
    <property type="match status" value="1"/>
</dbReference>
<name>A0A9D1DXP6_9FIRM</name>
<keyword evidence="2 5" id="KW-0547">Nucleotide-binding</keyword>
<dbReference type="InterPro" id="IPR036388">
    <property type="entry name" value="WH-like_DNA-bd_sf"/>
</dbReference>
<dbReference type="GO" id="GO:0003677">
    <property type="term" value="F:DNA binding"/>
    <property type="evidence" value="ECO:0007669"/>
    <property type="project" value="UniProtKB-KW"/>
</dbReference>
<dbReference type="SMART" id="SM00843">
    <property type="entry name" value="Ftsk_gamma"/>
    <property type="match status" value="1"/>
</dbReference>
<evidence type="ECO:0000256" key="6">
    <source>
        <dbReference type="SAM" id="MobiDB-lite"/>
    </source>
</evidence>
<dbReference type="SUPFAM" id="SSF52540">
    <property type="entry name" value="P-loop containing nucleoside triphosphate hydrolases"/>
    <property type="match status" value="1"/>
</dbReference>
<proteinExistence type="inferred from homology"/>
<dbReference type="AlphaFoldDB" id="A0A9D1DXP6"/>
<evidence type="ECO:0000313" key="9">
    <source>
        <dbReference type="Proteomes" id="UP000824241"/>
    </source>
</evidence>
<dbReference type="Pfam" id="PF09397">
    <property type="entry name" value="FtsK_gamma"/>
    <property type="match status" value="1"/>
</dbReference>
<dbReference type="Proteomes" id="UP000824241">
    <property type="component" value="Unassembled WGS sequence"/>
</dbReference>
<keyword evidence="3 5" id="KW-0067">ATP-binding</keyword>
<reference evidence="8" key="1">
    <citation type="submission" date="2020-10" db="EMBL/GenBank/DDBJ databases">
        <authorList>
            <person name="Gilroy R."/>
        </authorList>
    </citation>
    <scope>NUCLEOTIDE SEQUENCE</scope>
    <source>
        <strain evidence="8">CHK189-12415</strain>
    </source>
</reference>
<dbReference type="Gene3D" id="3.30.980.40">
    <property type="match status" value="1"/>
</dbReference>
<evidence type="ECO:0000256" key="4">
    <source>
        <dbReference type="ARBA" id="ARBA00023125"/>
    </source>
</evidence>
<keyword evidence="4" id="KW-0238">DNA-binding</keyword>
<dbReference type="InterPro" id="IPR027417">
    <property type="entry name" value="P-loop_NTPase"/>
</dbReference>
<sequence length="557" mass="60000">MDEAFSAIRKGQDAPQSPPSGLPFDPDPQPDTETGAAAGEMPAEKSGIPDSTETPAPPPYRLPPVSLLKLPHNPRSEDVSEELKQNASKLVETLKSFGVQTRIVDITRGPTVTRYELQPSTGVKISKITGLADDIALNLATAGVRIEAPIPNKPAVGIEVPNRVTDTVTIREVIDSDEFRNAKGALPAAFGRDIAGQITIGDIAAMPHMLIAGTTGSGKSVCVNSIIISLLYRFSPQDLRLIMVDPKMVEMVIYNGIPHLLVPVVTDARKASGALGWAVNEMLKRYATFSEHAVRDIRGYNKLVEKQAAEGAQEGLEPLEHMPYIVVVIDELSDLMMAAPNEVEDAICRIAQMGRAAGINLIVATQRPSVDVVTGLIKANIPSRIALTVSSQIDSRTIIDTGGAEKLLGHGDMLYAPVGKKPLRVQGCFVSDEEVESVVQFIKDNQAEAVQYDQRIIADMEQRAAAETKGKGKGGGDVAEGDSDPLIMEAVDVVLDAGQASTSYLQRRLKVGYARAARLMDELEDRGIVGPQDGSKPRELLITRSQWAEIKDRMENP</sequence>
<dbReference type="PANTHER" id="PTHR22683:SF41">
    <property type="entry name" value="DNA TRANSLOCASE FTSK"/>
    <property type="match status" value="1"/>
</dbReference>
<organism evidence="8 9">
    <name type="scientific">Candidatus Faecivivens stercoravium</name>
    <dbReference type="NCBI Taxonomy" id="2840803"/>
    <lineage>
        <taxon>Bacteria</taxon>
        <taxon>Bacillati</taxon>
        <taxon>Bacillota</taxon>
        <taxon>Clostridia</taxon>
        <taxon>Eubacteriales</taxon>
        <taxon>Oscillospiraceae</taxon>
        <taxon>Oscillospiraceae incertae sedis</taxon>
        <taxon>Candidatus Faecivivens</taxon>
    </lineage>
</organism>
<dbReference type="InterPro" id="IPR018541">
    <property type="entry name" value="Ftsk_gamma"/>
</dbReference>
<feature type="binding site" evidence="5">
    <location>
        <begin position="213"/>
        <end position="220"/>
    </location>
    <ligand>
        <name>ATP</name>
        <dbReference type="ChEBI" id="CHEBI:30616"/>
    </ligand>
</feature>
<evidence type="ECO:0000256" key="1">
    <source>
        <dbReference type="ARBA" id="ARBA00006474"/>
    </source>
</evidence>
<dbReference type="Gene3D" id="3.40.50.300">
    <property type="entry name" value="P-loop containing nucleotide triphosphate hydrolases"/>
    <property type="match status" value="1"/>
</dbReference>
<dbReference type="InterPro" id="IPR050206">
    <property type="entry name" value="FtsK/SpoIIIE/SftA"/>
</dbReference>
<dbReference type="InterPro" id="IPR041027">
    <property type="entry name" value="FtsK_alpha"/>
</dbReference>
<dbReference type="GO" id="GO:0005524">
    <property type="term" value="F:ATP binding"/>
    <property type="evidence" value="ECO:0007669"/>
    <property type="project" value="UniProtKB-UniRule"/>
</dbReference>
<dbReference type="GO" id="GO:0016020">
    <property type="term" value="C:membrane"/>
    <property type="evidence" value="ECO:0007669"/>
    <property type="project" value="UniProtKB-SubCell"/>
</dbReference>
<evidence type="ECO:0000256" key="2">
    <source>
        <dbReference type="ARBA" id="ARBA00022741"/>
    </source>
</evidence>
<dbReference type="InterPro" id="IPR002543">
    <property type="entry name" value="FtsK_dom"/>
</dbReference>
<dbReference type="PANTHER" id="PTHR22683">
    <property type="entry name" value="SPORULATION PROTEIN RELATED"/>
    <property type="match status" value="1"/>
</dbReference>
<evidence type="ECO:0000259" key="7">
    <source>
        <dbReference type="PROSITE" id="PS50901"/>
    </source>
</evidence>
<accession>A0A9D1DXP6</accession>
<dbReference type="InterPro" id="IPR036390">
    <property type="entry name" value="WH_DNA-bd_sf"/>
</dbReference>